<proteinExistence type="predicted"/>
<gene>
    <name evidence="2" type="ORF">PZA18_23525</name>
</gene>
<keyword evidence="3" id="KW-1185">Reference proteome</keyword>
<evidence type="ECO:0000256" key="1">
    <source>
        <dbReference type="SAM" id="Phobius"/>
    </source>
</evidence>
<comment type="caution">
    <text evidence="2">The sequence shown here is derived from an EMBL/GenBank/DDBJ whole genome shotgun (WGS) entry which is preliminary data.</text>
</comment>
<keyword evidence="1" id="KW-1133">Transmembrane helix</keyword>
<feature type="transmembrane region" description="Helical" evidence="1">
    <location>
        <begin position="42"/>
        <end position="61"/>
    </location>
</feature>
<keyword evidence="1" id="KW-0472">Membrane</keyword>
<dbReference type="RefSeq" id="WP_284103334.1">
    <property type="nucleotide sequence ID" value="NZ_JARRAF010000090.1"/>
</dbReference>
<evidence type="ECO:0000313" key="2">
    <source>
        <dbReference type="EMBL" id="MDK2127014.1"/>
    </source>
</evidence>
<dbReference type="Proteomes" id="UP001172778">
    <property type="component" value="Unassembled WGS sequence"/>
</dbReference>
<feature type="transmembrane region" description="Helical" evidence="1">
    <location>
        <begin position="15"/>
        <end position="35"/>
    </location>
</feature>
<accession>A0ABT7E4N8</accession>
<evidence type="ECO:0000313" key="3">
    <source>
        <dbReference type="Proteomes" id="UP001172778"/>
    </source>
</evidence>
<evidence type="ECO:0008006" key="4">
    <source>
        <dbReference type="Google" id="ProtNLM"/>
    </source>
</evidence>
<organism evidence="2 3">
    <name type="scientific">Parachitinimonas caeni</name>
    <dbReference type="NCBI Taxonomy" id="3031301"/>
    <lineage>
        <taxon>Bacteria</taxon>
        <taxon>Pseudomonadati</taxon>
        <taxon>Pseudomonadota</taxon>
        <taxon>Betaproteobacteria</taxon>
        <taxon>Neisseriales</taxon>
        <taxon>Chitinibacteraceae</taxon>
        <taxon>Parachitinimonas</taxon>
    </lineage>
</organism>
<reference evidence="2" key="1">
    <citation type="submission" date="2023-03" db="EMBL/GenBank/DDBJ databases">
        <title>Chitinimonas shenzhenensis gen. nov., sp. nov., a novel member of family Burkholderiaceae isolated from activated sludge collected in Shen Zhen, China.</title>
        <authorList>
            <person name="Wang X."/>
        </authorList>
    </citation>
    <scope>NUCLEOTIDE SEQUENCE</scope>
    <source>
        <strain evidence="2">DQS-5</strain>
    </source>
</reference>
<keyword evidence="1" id="KW-0812">Transmembrane</keyword>
<dbReference type="EMBL" id="JARRAF010000090">
    <property type="protein sequence ID" value="MDK2127014.1"/>
    <property type="molecule type" value="Genomic_DNA"/>
</dbReference>
<protein>
    <recommendedName>
        <fullName evidence="4">Membrane transporter protein</fullName>
    </recommendedName>
</protein>
<sequence length="64" mass="6805">MGLATMAVLGFNQSGIRAGFVVGLFGAYTGGAILLTKNHHWLVRLLLLLSLLAAGAAYFFTHLE</sequence>
<name>A0ABT7E4N8_9NEIS</name>